<feature type="domain" description="DEK-C" evidence="6">
    <location>
        <begin position="505"/>
        <end position="560"/>
    </location>
</feature>
<evidence type="ECO:0000259" key="6">
    <source>
        <dbReference type="PROSITE" id="PS51998"/>
    </source>
</evidence>
<dbReference type="EMBL" id="OZ019895">
    <property type="protein sequence ID" value="CAK9220225.1"/>
    <property type="molecule type" value="Genomic_DNA"/>
</dbReference>
<feature type="region of interest" description="Disordered" evidence="5">
    <location>
        <begin position="561"/>
        <end position="694"/>
    </location>
</feature>
<feature type="region of interest" description="Disordered" evidence="5">
    <location>
        <begin position="231"/>
        <end position="510"/>
    </location>
</feature>
<gene>
    <name evidence="7" type="ORF">CSSPTR1EN2_LOCUS15294</name>
</gene>
<feature type="compositionally biased region" description="Basic and acidic residues" evidence="5">
    <location>
        <begin position="1"/>
        <end position="19"/>
    </location>
</feature>
<feature type="compositionally biased region" description="Basic and acidic residues" evidence="5">
    <location>
        <begin position="480"/>
        <end position="499"/>
    </location>
</feature>
<dbReference type="InterPro" id="IPR044198">
    <property type="entry name" value="DEK"/>
</dbReference>
<evidence type="ECO:0000256" key="4">
    <source>
        <dbReference type="ARBA" id="ARBA00023242"/>
    </source>
</evidence>
<keyword evidence="3" id="KW-0238">DNA-binding</keyword>
<evidence type="ECO:0000313" key="8">
    <source>
        <dbReference type="Proteomes" id="UP001497512"/>
    </source>
</evidence>
<dbReference type="Pfam" id="PF08766">
    <property type="entry name" value="DEK_C"/>
    <property type="match status" value="1"/>
</dbReference>
<keyword evidence="4" id="KW-0539">Nucleus</keyword>
<evidence type="ECO:0000256" key="5">
    <source>
        <dbReference type="SAM" id="MobiDB-lite"/>
    </source>
</evidence>
<feature type="compositionally biased region" description="Basic and acidic residues" evidence="5">
    <location>
        <begin position="586"/>
        <end position="598"/>
    </location>
</feature>
<evidence type="ECO:0000256" key="1">
    <source>
        <dbReference type="ARBA" id="ARBA00004123"/>
    </source>
</evidence>
<name>A0ABP0UFN5_9BRYO</name>
<feature type="compositionally biased region" description="Acidic residues" evidence="5">
    <location>
        <begin position="289"/>
        <end position="301"/>
    </location>
</feature>
<dbReference type="PANTHER" id="PTHR13468:SF1">
    <property type="entry name" value="PROTEIN DEK"/>
    <property type="match status" value="1"/>
</dbReference>
<feature type="compositionally biased region" description="Polar residues" evidence="5">
    <location>
        <begin position="345"/>
        <end position="354"/>
    </location>
</feature>
<evidence type="ECO:0000256" key="3">
    <source>
        <dbReference type="ARBA" id="ARBA00023125"/>
    </source>
</evidence>
<feature type="compositionally biased region" description="Acidic residues" evidence="5">
    <location>
        <begin position="20"/>
        <end position="36"/>
    </location>
</feature>
<reference evidence="7" key="1">
    <citation type="submission" date="2024-02" db="EMBL/GenBank/DDBJ databases">
        <authorList>
            <consortium name="ELIXIR-Norway"/>
            <consortium name="Elixir Norway"/>
        </authorList>
    </citation>
    <scope>NUCLEOTIDE SEQUENCE</scope>
</reference>
<feature type="region of interest" description="Disordered" evidence="5">
    <location>
        <begin position="1"/>
        <end position="82"/>
    </location>
</feature>
<accession>A0ABP0UFN5</accession>
<keyword evidence="8" id="KW-1185">Reference proteome</keyword>
<evidence type="ECO:0000256" key="2">
    <source>
        <dbReference type="ARBA" id="ARBA00022853"/>
    </source>
</evidence>
<dbReference type="Gene3D" id="1.10.10.60">
    <property type="entry name" value="Homeodomain-like"/>
    <property type="match status" value="1"/>
</dbReference>
<feature type="compositionally biased region" description="Basic and acidic residues" evidence="5">
    <location>
        <begin position="408"/>
        <end position="449"/>
    </location>
</feature>
<feature type="compositionally biased region" description="Basic and acidic residues" evidence="5">
    <location>
        <begin position="302"/>
        <end position="312"/>
    </location>
</feature>
<proteinExistence type="predicted"/>
<dbReference type="PANTHER" id="PTHR13468">
    <property type="entry name" value="DEK PROTEIN"/>
    <property type="match status" value="1"/>
</dbReference>
<dbReference type="Proteomes" id="UP001497512">
    <property type="component" value="Chromosome 3"/>
</dbReference>
<evidence type="ECO:0000313" key="7">
    <source>
        <dbReference type="EMBL" id="CAK9220225.1"/>
    </source>
</evidence>
<protein>
    <recommendedName>
        <fullName evidence="6">DEK-C domain-containing protein</fullName>
    </recommendedName>
</protein>
<feature type="compositionally biased region" description="Basic and acidic residues" evidence="5">
    <location>
        <begin position="616"/>
        <end position="648"/>
    </location>
</feature>
<feature type="compositionally biased region" description="Basic and acidic residues" evidence="5">
    <location>
        <begin position="52"/>
        <end position="61"/>
    </location>
</feature>
<organism evidence="7 8">
    <name type="scientific">Sphagnum troendelagicum</name>
    <dbReference type="NCBI Taxonomy" id="128251"/>
    <lineage>
        <taxon>Eukaryota</taxon>
        <taxon>Viridiplantae</taxon>
        <taxon>Streptophyta</taxon>
        <taxon>Embryophyta</taxon>
        <taxon>Bryophyta</taxon>
        <taxon>Sphagnophytina</taxon>
        <taxon>Sphagnopsida</taxon>
        <taxon>Sphagnales</taxon>
        <taxon>Sphagnaceae</taxon>
        <taxon>Sphagnum</taxon>
    </lineage>
</organism>
<dbReference type="PROSITE" id="PS51998">
    <property type="entry name" value="DEK_C"/>
    <property type="match status" value="1"/>
</dbReference>
<dbReference type="SUPFAM" id="SSF109715">
    <property type="entry name" value="DEK C-terminal domain"/>
    <property type="match status" value="1"/>
</dbReference>
<feature type="compositionally biased region" description="Acidic residues" evidence="5">
    <location>
        <begin position="313"/>
        <end position="323"/>
    </location>
</feature>
<dbReference type="InterPro" id="IPR014876">
    <property type="entry name" value="DEK_C"/>
</dbReference>
<feature type="compositionally biased region" description="Basic residues" evidence="5">
    <location>
        <begin position="41"/>
        <end position="51"/>
    </location>
</feature>
<feature type="compositionally biased region" description="Basic and acidic residues" evidence="5">
    <location>
        <begin position="231"/>
        <end position="241"/>
    </location>
</feature>
<keyword evidence="2" id="KW-0156">Chromatin regulator</keyword>
<comment type="subcellular location">
    <subcellularLocation>
        <location evidence="1">Nucleus</location>
    </subcellularLocation>
</comment>
<sequence length="709" mass="80029">MDIDQKAKQLEAGIKTEENEKAEDDELVKDVEGDEEEKNRTLKPRKKRPGRPKKEGAKSEEEGSTPCESSVKRKRQKKEIFPSYIDRPTRERKSIERFIDSSVEKEISKAFQIKQGEGTPFKDIPNVAYKLSKISKNDEILSMLHSLLFHKRAKAAVLKQHILQFSGYVWTENQEKERSRVKEKLERYTKEGLVLLIDVLDLHLPRTGKKEELVGKVLEFLEKPHKTTDVLLEEKEQEKQLKNARKRSSGKGTLGRSPKKHKVDGESSTKRGRRKPAEESDLGESAKSEDDDALEEEEEEEIEKKHFTFKDEDHEEDSDSDAEEEKKKKSAKKLSKPSSKKDSKVGQQPETEVSSDYKEKEKSEAEDMPPKKSMTKTPAKLSTPESSPKASSKPVEKVYSKNARKQNRQKETEKEKEKVKEKEKQKEERKDKEKEKGNKVKEKKGKETTLPKLGRGRPKKSDVTLGKSDGVSSKSTISAAEDKDPAQRNKSYMVKESKPRKSKNVPSDEKLQSEIRALLIDADFSKVTFTDVITQLEGNFGVSLTEHKTHVKKLIKEEISKLAEKEDDEPETEVGAGSQAEAEGEAEPRADAEAKCEPAPETELETAPEAVAELKATPEQKSEPKQEERSEIQAEAEVEAKASPRGEAEVSQQVAPEVKTDVTEEVEDMVLEPGTTQKPGPEPTPTVVPDTKENAQLDRGVQLFVKTCN</sequence>
<feature type="compositionally biased region" description="Basic and acidic residues" evidence="5">
    <location>
        <begin position="355"/>
        <end position="370"/>
    </location>
</feature>